<evidence type="ECO:0000259" key="2">
    <source>
        <dbReference type="Pfam" id="PF02872"/>
    </source>
</evidence>
<accession>A0ABW1XHX7</accession>
<dbReference type="SUPFAM" id="SSF55816">
    <property type="entry name" value="5'-nucleotidase (syn. UDP-sugar hydrolase), C-terminal domain"/>
    <property type="match status" value="1"/>
</dbReference>
<comment type="similarity">
    <text evidence="1">Belongs to the 5'-nucleotidase family.</text>
</comment>
<dbReference type="InterPro" id="IPR029052">
    <property type="entry name" value="Metallo-depent_PP-like"/>
</dbReference>
<dbReference type="Gene3D" id="3.90.780.10">
    <property type="entry name" value="5'-Nucleotidase, C-terminal domain"/>
    <property type="match status" value="1"/>
</dbReference>
<dbReference type="InterPro" id="IPR006179">
    <property type="entry name" value="5_nucleotidase/apyrase"/>
</dbReference>
<evidence type="ECO:0000256" key="1">
    <source>
        <dbReference type="RuleBase" id="RU362119"/>
    </source>
</evidence>
<dbReference type="EMBL" id="JBHSUS010000001">
    <property type="protein sequence ID" value="MFC6439659.1"/>
    <property type="molecule type" value="Genomic_DNA"/>
</dbReference>
<dbReference type="PRINTS" id="PR01607">
    <property type="entry name" value="APYRASEFAMLY"/>
</dbReference>
<dbReference type="InterPro" id="IPR008334">
    <property type="entry name" value="5'-Nucleotdase_C"/>
</dbReference>
<proteinExistence type="inferred from homology"/>
<keyword evidence="4" id="KW-1185">Reference proteome</keyword>
<dbReference type="SUPFAM" id="SSF56300">
    <property type="entry name" value="Metallo-dependent phosphatases"/>
    <property type="match status" value="1"/>
</dbReference>
<dbReference type="Pfam" id="PF02872">
    <property type="entry name" value="5_nucleotid_C"/>
    <property type="match status" value="1"/>
</dbReference>
<sequence>MWSSVSAANTDLTIVFAADMTQVGDSQSGSYAQLATLLQSQRQRKTPTFFFFGGGSLGPSSFSSLDRGAHIIDLLNSLEPDVMALTKREFSYFEDELSLRAYEAAFPMVSANLFDPLIQSSLDGVNRYAVISRAGKRIGVTSVISPDVKTEYALKRLDILAPEQALLRQIQTLKAAKCDVIVVLYDAYYDFIEPMLQQGIIDLAIRKDEHYVLNENNLPPEHPNNIVLVGASDAVVIDVTLASQSDQQPTFAINTIEINTLSPQADIQLQETEYLHRLNKLMNVVLGKTATDLDMHRLIIREREAVIGNFIADVIRQYSNADIAFINSGNIRSDSLLPAGSVIRRQDIANILPYRNNVVKLQITGSILYEAMENSVSQLEYSNGRFLQISGFSVEFDSQAPAGKRVKQIFVNGMPLTKDKILTAATSDYMANGGDGYSTLDGAPRLKYDNYQQVQLSKLIADEIRKVGVIAPAIEGRLVDVYRKPTS</sequence>
<evidence type="ECO:0000313" key="4">
    <source>
        <dbReference type="Proteomes" id="UP001596364"/>
    </source>
</evidence>
<reference evidence="4" key="1">
    <citation type="journal article" date="2019" name="Int. J. Syst. Evol. Microbiol.">
        <title>The Global Catalogue of Microorganisms (GCM) 10K type strain sequencing project: providing services to taxonomists for standard genome sequencing and annotation.</title>
        <authorList>
            <consortium name="The Broad Institute Genomics Platform"/>
            <consortium name="The Broad Institute Genome Sequencing Center for Infectious Disease"/>
            <person name="Wu L."/>
            <person name="Ma J."/>
        </authorList>
    </citation>
    <scope>NUCLEOTIDE SEQUENCE [LARGE SCALE GENOMIC DNA]</scope>
    <source>
        <strain evidence="4">CGMCC 1.16031</strain>
    </source>
</reference>
<keyword evidence="1" id="KW-0378">Hydrolase</keyword>
<feature type="domain" description="5'-Nucleotidase C-terminal" evidence="2">
    <location>
        <begin position="287"/>
        <end position="440"/>
    </location>
</feature>
<gene>
    <name evidence="3" type="ORF">ACFP85_05770</name>
</gene>
<dbReference type="PANTHER" id="PTHR11575:SF24">
    <property type="entry name" value="5'-NUCLEOTIDASE"/>
    <property type="match status" value="1"/>
</dbReference>
<evidence type="ECO:0000313" key="3">
    <source>
        <dbReference type="EMBL" id="MFC6439659.1"/>
    </source>
</evidence>
<keyword evidence="1" id="KW-0547">Nucleotide-binding</keyword>
<dbReference type="PANTHER" id="PTHR11575">
    <property type="entry name" value="5'-NUCLEOTIDASE-RELATED"/>
    <property type="match status" value="1"/>
</dbReference>
<dbReference type="RefSeq" id="WP_131259822.1">
    <property type="nucleotide sequence ID" value="NZ_JBHSUS010000001.1"/>
</dbReference>
<dbReference type="Gene3D" id="3.60.21.10">
    <property type="match status" value="1"/>
</dbReference>
<name>A0ABW1XHX7_9ALTE</name>
<organism evidence="3 4">
    <name type="scientific">Pseudobowmanella zhangzhouensis</name>
    <dbReference type="NCBI Taxonomy" id="1537679"/>
    <lineage>
        <taxon>Bacteria</taxon>
        <taxon>Pseudomonadati</taxon>
        <taxon>Pseudomonadota</taxon>
        <taxon>Gammaproteobacteria</taxon>
        <taxon>Alteromonadales</taxon>
        <taxon>Alteromonadaceae</taxon>
    </lineage>
</organism>
<dbReference type="Proteomes" id="UP001596364">
    <property type="component" value="Unassembled WGS sequence"/>
</dbReference>
<protein>
    <submittedName>
        <fullName evidence="3">Bifunctional metallophosphatase/5'-nucleotidase</fullName>
    </submittedName>
</protein>
<comment type="caution">
    <text evidence="3">The sequence shown here is derived from an EMBL/GenBank/DDBJ whole genome shotgun (WGS) entry which is preliminary data.</text>
</comment>
<dbReference type="InterPro" id="IPR036907">
    <property type="entry name" value="5'-Nucleotdase_C_sf"/>
</dbReference>